<protein>
    <recommendedName>
        <fullName evidence="5">Secreted protein</fullName>
    </recommendedName>
</protein>
<reference evidence="3" key="1">
    <citation type="submission" date="2023-08" db="EMBL/GenBank/DDBJ databases">
        <authorList>
            <person name="Chen Y."/>
            <person name="Shah S."/>
            <person name="Dougan E. K."/>
            <person name="Thang M."/>
            <person name="Chan C."/>
        </authorList>
    </citation>
    <scope>NUCLEOTIDE SEQUENCE</scope>
</reference>
<keyword evidence="4" id="KW-1185">Reference proteome</keyword>
<gene>
    <name evidence="3" type="ORF">EVOR1521_LOCUS13730</name>
</gene>
<dbReference type="Proteomes" id="UP001178507">
    <property type="component" value="Unassembled WGS sequence"/>
</dbReference>
<name>A0AA36IHJ0_9DINO</name>
<accession>A0AA36IHJ0</accession>
<evidence type="ECO:0000256" key="2">
    <source>
        <dbReference type="SAM" id="SignalP"/>
    </source>
</evidence>
<evidence type="ECO:0000313" key="4">
    <source>
        <dbReference type="Proteomes" id="UP001178507"/>
    </source>
</evidence>
<proteinExistence type="predicted"/>
<feature type="compositionally biased region" description="Basic and acidic residues" evidence="1">
    <location>
        <begin position="90"/>
        <end position="102"/>
    </location>
</feature>
<dbReference type="EMBL" id="CAUJNA010001557">
    <property type="protein sequence ID" value="CAJ1387719.1"/>
    <property type="molecule type" value="Genomic_DNA"/>
</dbReference>
<dbReference type="AlphaFoldDB" id="A0AA36IHJ0"/>
<feature type="chain" id="PRO_5041235967" description="Secreted protein" evidence="2">
    <location>
        <begin position="19"/>
        <end position="102"/>
    </location>
</feature>
<organism evidence="3 4">
    <name type="scientific">Effrenium voratum</name>
    <dbReference type="NCBI Taxonomy" id="2562239"/>
    <lineage>
        <taxon>Eukaryota</taxon>
        <taxon>Sar</taxon>
        <taxon>Alveolata</taxon>
        <taxon>Dinophyceae</taxon>
        <taxon>Suessiales</taxon>
        <taxon>Symbiodiniaceae</taxon>
        <taxon>Effrenium</taxon>
    </lineage>
</organism>
<evidence type="ECO:0000256" key="1">
    <source>
        <dbReference type="SAM" id="MobiDB-lite"/>
    </source>
</evidence>
<feature type="signal peptide" evidence="2">
    <location>
        <begin position="1"/>
        <end position="18"/>
    </location>
</feature>
<evidence type="ECO:0008006" key="5">
    <source>
        <dbReference type="Google" id="ProtNLM"/>
    </source>
</evidence>
<keyword evidence="2" id="KW-0732">Signal</keyword>
<evidence type="ECO:0000313" key="3">
    <source>
        <dbReference type="EMBL" id="CAJ1387719.1"/>
    </source>
</evidence>
<feature type="region of interest" description="Disordered" evidence="1">
    <location>
        <begin position="75"/>
        <end position="102"/>
    </location>
</feature>
<comment type="caution">
    <text evidence="3">The sequence shown here is derived from an EMBL/GenBank/DDBJ whole genome shotgun (WGS) entry which is preliminary data.</text>
</comment>
<sequence>MRAIALTFVQALCSGSFGVGVGSMAARGVPKFANRKSAVSPAEKCGARTATSRPSADDASLCLVWPATSCAPAKPRNAEAQHIPARHVSLQREKPGLLDKVA</sequence>